<comment type="similarity">
    <text evidence="2">Belongs to the MGMT family.</text>
</comment>
<evidence type="ECO:0000256" key="9">
    <source>
        <dbReference type="ARBA" id="ARBA00023204"/>
    </source>
</evidence>
<evidence type="ECO:0000256" key="5">
    <source>
        <dbReference type="ARBA" id="ARBA00022679"/>
    </source>
</evidence>
<feature type="domain" description="HTH araC/xylS-type" evidence="11">
    <location>
        <begin position="13"/>
        <end position="110"/>
    </location>
</feature>
<evidence type="ECO:0000256" key="6">
    <source>
        <dbReference type="ARBA" id="ARBA00022763"/>
    </source>
</evidence>
<evidence type="ECO:0000313" key="13">
    <source>
        <dbReference type="Proteomes" id="UP000031012"/>
    </source>
</evidence>
<organism evidence="12 13">
    <name type="scientific">Acinetobacter oleivorans</name>
    <dbReference type="NCBI Taxonomy" id="1148157"/>
    <lineage>
        <taxon>Bacteria</taxon>
        <taxon>Pseudomonadati</taxon>
        <taxon>Pseudomonadota</taxon>
        <taxon>Gammaproteobacteria</taxon>
        <taxon>Moraxellales</taxon>
        <taxon>Moraxellaceae</taxon>
        <taxon>Acinetobacter</taxon>
    </lineage>
</organism>
<dbReference type="InterPro" id="IPR001497">
    <property type="entry name" value="MethylDNA_cys_MeTrfase_AS"/>
</dbReference>
<dbReference type="Gene3D" id="1.10.10.60">
    <property type="entry name" value="Homeodomain-like"/>
    <property type="match status" value="1"/>
</dbReference>
<accession>A0A0B2UGL0</accession>
<dbReference type="InterPro" id="IPR036217">
    <property type="entry name" value="MethylDNA_cys_MeTrfase_DNAb"/>
</dbReference>
<evidence type="ECO:0000256" key="10">
    <source>
        <dbReference type="ARBA" id="ARBA00049348"/>
    </source>
</evidence>
<dbReference type="SUPFAM" id="SSF46689">
    <property type="entry name" value="Homeodomain-like"/>
    <property type="match status" value="1"/>
</dbReference>
<dbReference type="CDD" id="cd06445">
    <property type="entry name" value="ATase"/>
    <property type="match status" value="1"/>
</dbReference>
<gene>
    <name evidence="12" type="ORF">DH17_06970</name>
</gene>
<dbReference type="AlphaFoldDB" id="A0A0B2UGL0"/>
<dbReference type="Proteomes" id="UP000031012">
    <property type="component" value="Unassembled WGS sequence"/>
</dbReference>
<dbReference type="PROSITE" id="PS00374">
    <property type="entry name" value="MGMT"/>
    <property type="match status" value="1"/>
</dbReference>
<protein>
    <recommendedName>
        <fullName evidence="3">methylated-DNA--[protein]-cysteine S-methyltransferase</fullName>
        <ecNumber evidence="3">2.1.1.63</ecNumber>
    </recommendedName>
</protein>
<keyword evidence="5 12" id="KW-0808">Transferase</keyword>
<dbReference type="PANTHER" id="PTHR10815:SF13">
    <property type="entry name" value="METHYLATED-DNA--PROTEIN-CYSTEINE METHYLTRANSFERASE"/>
    <property type="match status" value="1"/>
</dbReference>
<evidence type="ECO:0000256" key="2">
    <source>
        <dbReference type="ARBA" id="ARBA00008711"/>
    </source>
</evidence>
<evidence type="ECO:0000313" key="12">
    <source>
        <dbReference type="EMBL" id="KHN68364.1"/>
    </source>
</evidence>
<dbReference type="InterPro" id="IPR018060">
    <property type="entry name" value="HTH_AraC"/>
</dbReference>
<comment type="caution">
    <text evidence="12">The sequence shown here is derived from an EMBL/GenBank/DDBJ whole genome shotgun (WGS) entry which is preliminary data.</text>
</comment>
<dbReference type="InterPro" id="IPR036631">
    <property type="entry name" value="MGMT_N_sf"/>
</dbReference>
<dbReference type="InterPro" id="IPR014048">
    <property type="entry name" value="MethylDNA_cys_MeTrfase_DNA-bd"/>
</dbReference>
<keyword evidence="6" id="KW-0227">DNA damage</keyword>
<keyword evidence="9" id="KW-0234">DNA repair</keyword>
<evidence type="ECO:0000256" key="7">
    <source>
        <dbReference type="ARBA" id="ARBA00023015"/>
    </source>
</evidence>
<keyword evidence="4 12" id="KW-0489">Methyltransferase</keyword>
<evidence type="ECO:0000256" key="1">
    <source>
        <dbReference type="ARBA" id="ARBA00001286"/>
    </source>
</evidence>
<evidence type="ECO:0000256" key="3">
    <source>
        <dbReference type="ARBA" id="ARBA00011918"/>
    </source>
</evidence>
<dbReference type="NCBIfam" id="TIGR00589">
    <property type="entry name" value="ogt"/>
    <property type="match status" value="1"/>
</dbReference>
<dbReference type="SMART" id="SM00342">
    <property type="entry name" value="HTH_ARAC"/>
    <property type="match status" value="1"/>
</dbReference>
<dbReference type="SUPFAM" id="SSF53155">
    <property type="entry name" value="Methylated DNA-protein cysteine methyltransferase domain"/>
    <property type="match status" value="1"/>
</dbReference>
<reference evidence="12 13" key="1">
    <citation type="submission" date="2014-03" db="EMBL/GenBank/DDBJ databases">
        <title>Genome sequence of the diesel-degrader and plant-growth promoter Acinetobacter oleivorans PF-1 isolated from the roots of poplar tree.</title>
        <authorList>
            <person name="Gkorezis P."/>
            <person name="van Hamme J."/>
            <person name="Rineau F."/>
            <person name="Vangronsveld J."/>
            <person name="Francetti A."/>
        </authorList>
    </citation>
    <scope>NUCLEOTIDE SEQUENCE [LARGE SCALE GENOMIC DNA]</scope>
    <source>
        <strain evidence="12 13">PF1</strain>
    </source>
</reference>
<dbReference type="EC" id="2.1.1.63" evidence="3"/>
<dbReference type="SUPFAM" id="SSF46767">
    <property type="entry name" value="Methylated DNA-protein cysteine methyltransferase, C-terminal domain"/>
    <property type="match status" value="1"/>
</dbReference>
<dbReference type="PROSITE" id="PS01124">
    <property type="entry name" value="HTH_ARAC_FAMILY_2"/>
    <property type="match status" value="1"/>
</dbReference>
<dbReference type="EMBL" id="JHQK01000002">
    <property type="protein sequence ID" value="KHN68364.1"/>
    <property type="molecule type" value="Genomic_DNA"/>
</dbReference>
<dbReference type="GO" id="GO:0043565">
    <property type="term" value="F:sequence-specific DNA binding"/>
    <property type="evidence" value="ECO:0007669"/>
    <property type="project" value="InterPro"/>
</dbReference>
<dbReference type="GO" id="GO:0003908">
    <property type="term" value="F:methylated-DNA-[protein]-cysteine S-methyltransferase activity"/>
    <property type="evidence" value="ECO:0007669"/>
    <property type="project" value="UniProtKB-EC"/>
</dbReference>
<dbReference type="PANTHER" id="PTHR10815">
    <property type="entry name" value="METHYLATED-DNA--PROTEIN-CYSTEINE METHYLTRANSFERASE"/>
    <property type="match status" value="1"/>
</dbReference>
<dbReference type="Pfam" id="PF12833">
    <property type="entry name" value="HTH_18"/>
    <property type="match status" value="1"/>
</dbReference>
<dbReference type="GO" id="GO:0003700">
    <property type="term" value="F:DNA-binding transcription factor activity"/>
    <property type="evidence" value="ECO:0007669"/>
    <property type="project" value="InterPro"/>
</dbReference>
<evidence type="ECO:0000256" key="8">
    <source>
        <dbReference type="ARBA" id="ARBA00023163"/>
    </source>
</evidence>
<keyword evidence="8" id="KW-0804">Transcription</keyword>
<dbReference type="InterPro" id="IPR008332">
    <property type="entry name" value="MethylG_MeTrfase_N"/>
</dbReference>
<dbReference type="Pfam" id="PF01035">
    <property type="entry name" value="DNA_binding_1"/>
    <property type="match status" value="1"/>
</dbReference>
<sequence length="284" mass="32296">MQMLSSRQFAVIATVIEYLYEHLDQQPSLDDVASHMNLSSGYIQRQFQEWVGISPKKFVQYMSLQQAKYYLMQQRSLLDTALNTGLSGTGRLHDLFIQLEGMTPGEYKQQGEGVTLNYSVETSPFGELLVVSSDKGICSIRFIESSENIEEIIKQPFPKAQLKNQAPIWHQQIAQWFEQDFSEHLQQKLPLNLAGTPFQLQVWEALLTIPEGQLRTYQDIAEQIGKPKAVRAVATAIGQNPIAYLIPCHRVIRATGMVGEYHWQKGRKLALLAWEMSKQHGETA</sequence>
<evidence type="ECO:0000259" key="11">
    <source>
        <dbReference type="PROSITE" id="PS01124"/>
    </source>
</evidence>
<dbReference type="GO" id="GO:0006281">
    <property type="term" value="P:DNA repair"/>
    <property type="evidence" value="ECO:0007669"/>
    <property type="project" value="UniProtKB-KW"/>
</dbReference>
<dbReference type="InterPro" id="IPR036388">
    <property type="entry name" value="WH-like_DNA-bd_sf"/>
</dbReference>
<dbReference type="GO" id="GO:0032259">
    <property type="term" value="P:methylation"/>
    <property type="evidence" value="ECO:0007669"/>
    <property type="project" value="UniProtKB-KW"/>
</dbReference>
<keyword evidence="7" id="KW-0805">Transcription regulation</keyword>
<comment type="catalytic activity">
    <reaction evidence="1">
        <text>a 4-O-methyl-thymidine in DNA + L-cysteinyl-[protein] = a thymidine in DNA + S-methyl-L-cysteinyl-[protein]</text>
        <dbReference type="Rhea" id="RHEA:53428"/>
        <dbReference type="Rhea" id="RHEA-COMP:10131"/>
        <dbReference type="Rhea" id="RHEA-COMP:10132"/>
        <dbReference type="Rhea" id="RHEA-COMP:13555"/>
        <dbReference type="Rhea" id="RHEA-COMP:13556"/>
        <dbReference type="ChEBI" id="CHEBI:29950"/>
        <dbReference type="ChEBI" id="CHEBI:82612"/>
        <dbReference type="ChEBI" id="CHEBI:137386"/>
        <dbReference type="ChEBI" id="CHEBI:137387"/>
        <dbReference type="EC" id="2.1.1.63"/>
    </reaction>
</comment>
<proteinExistence type="inferred from homology"/>
<dbReference type="InterPro" id="IPR009057">
    <property type="entry name" value="Homeodomain-like_sf"/>
</dbReference>
<dbReference type="Pfam" id="PF02870">
    <property type="entry name" value="Methyltransf_1N"/>
    <property type="match status" value="1"/>
</dbReference>
<dbReference type="FunFam" id="1.10.10.10:FF:000214">
    <property type="entry name" value="Methylated-DNA--protein-cysteine methyltransferase"/>
    <property type="match status" value="1"/>
</dbReference>
<comment type="catalytic activity">
    <reaction evidence="10">
        <text>a 6-O-methyl-2'-deoxyguanosine in DNA + L-cysteinyl-[protein] = S-methyl-L-cysteinyl-[protein] + a 2'-deoxyguanosine in DNA</text>
        <dbReference type="Rhea" id="RHEA:24000"/>
        <dbReference type="Rhea" id="RHEA-COMP:10131"/>
        <dbReference type="Rhea" id="RHEA-COMP:10132"/>
        <dbReference type="Rhea" id="RHEA-COMP:11367"/>
        <dbReference type="Rhea" id="RHEA-COMP:11368"/>
        <dbReference type="ChEBI" id="CHEBI:29950"/>
        <dbReference type="ChEBI" id="CHEBI:82612"/>
        <dbReference type="ChEBI" id="CHEBI:85445"/>
        <dbReference type="ChEBI" id="CHEBI:85448"/>
        <dbReference type="EC" id="2.1.1.63"/>
    </reaction>
</comment>
<dbReference type="Gene3D" id="3.30.160.70">
    <property type="entry name" value="Methylated DNA-protein cysteine methyltransferase domain"/>
    <property type="match status" value="1"/>
</dbReference>
<dbReference type="Gene3D" id="1.10.10.10">
    <property type="entry name" value="Winged helix-like DNA-binding domain superfamily/Winged helix DNA-binding domain"/>
    <property type="match status" value="1"/>
</dbReference>
<name>A0A0B2UGL0_9GAMM</name>
<evidence type="ECO:0000256" key="4">
    <source>
        <dbReference type="ARBA" id="ARBA00022603"/>
    </source>
</evidence>